<protein>
    <recommendedName>
        <fullName evidence="1">Tf2-1-like SH3-like domain-containing protein</fullName>
    </recommendedName>
</protein>
<sequence length="221" mass="25247">MDRDEAIRQLKAHLLRAQERMKHFADRKRCDKSFEIGEWVFVKLRAHRQKSVVTRINAKLAAKYYGPYPVVERIGAVAYKVKLPEGSRVHPVFHTSLLKKAVGTYNEEEHLPDHLEGEKGSVCEPVNVLARRTVIAQGEEVCQVLIQWKGQPAEEATWEDTVLMKSQFPKFCLEDKAVISGGSIVRTDTDSNEPSESLIHQETGGPRVWKVYSRRGKRVKE</sequence>
<proteinExistence type="predicted"/>
<comment type="caution">
    <text evidence="2">The sequence shown here is derived from an EMBL/GenBank/DDBJ whole genome shotgun (WGS) entry which is preliminary data.</text>
</comment>
<dbReference type="AlphaFoldDB" id="A0A392NBW8"/>
<organism evidence="2 3">
    <name type="scientific">Trifolium medium</name>
    <dbReference type="NCBI Taxonomy" id="97028"/>
    <lineage>
        <taxon>Eukaryota</taxon>
        <taxon>Viridiplantae</taxon>
        <taxon>Streptophyta</taxon>
        <taxon>Embryophyta</taxon>
        <taxon>Tracheophyta</taxon>
        <taxon>Spermatophyta</taxon>
        <taxon>Magnoliopsida</taxon>
        <taxon>eudicotyledons</taxon>
        <taxon>Gunneridae</taxon>
        <taxon>Pentapetalae</taxon>
        <taxon>rosids</taxon>
        <taxon>fabids</taxon>
        <taxon>Fabales</taxon>
        <taxon>Fabaceae</taxon>
        <taxon>Papilionoideae</taxon>
        <taxon>50 kb inversion clade</taxon>
        <taxon>NPAAA clade</taxon>
        <taxon>Hologalegina</taxon>
        <taxon>IRL clade</taxon>
        <taxon>Trifolieae</taxon>
        <taxon>Trifolium</taxon>
    </lineage>
</organism>
<feature type="domain" description="Tf2-1-like SH3-like" evidence="1">
    <location>
        <begin position="37"/>
        <end position="101"/>
    </location>
</feature>
<evidence type="ECO:0000313" key="3">
    <source>
        <dbReference type="Proteomes" id="UP000265520"/>
    </source>
</evidence>
<reference evidence="2 3" key="1">
    <citation type="journal article" date="2018" name="Front. Plant Sci.">
        <title>Red Clover (Trifolium pratense) and Zigzag Clover (T. medium) - A Picture of Genomic Similarities and Differences.</title>
        <authorList>
            <person name="Dluhosova J."/>
            <person name="Istvanek J."/>
            <person name="Nedelnik J."/>
            <person name="Repkova J."/>
        </authorList>
    </citation>
    <scope>NUCLEOTIDE SEQUENCE [LARGE SCALE GENOMIC DNA]</scope>
    <source>
        <strain evidence="3">cv. 10/8</strain>
        <tissue evidence="2">Leaf</tissue>
    </source>
</reference>
<evidence type="ECO:0000259" key="1">
    <source>
        <dbReference type="Pfam" id="PF24626"/>
    </source>
</evidence>
<dbReference type="Gene3D" id="2.40.50.40">
    <property type="match status" value="1"/>
</dbReference>
<evidence type="ECO:0000313" key="2">
    <source>
        <dbReference type="EMBL" id="MCH97356.1"/>
    </source>
</evidence>
<feature type="non-terminal residue" evidence="2">
    <location>
        <position position="221"/>
    </location>
</feature>
<dbReference type="InterPro" id="IPR016197">
    <property type="entry name" value="Chromo-like_dom_sf"/>
</dbReference>
<dbReference type="Proteomes" id="UP000265520">
    <property type="component" value="Unassembled WGS sequence"/>
</dbReference>
<gene>
    <name evidence="2" type="ORF">A2U01_0018350</name>
</gene>
<dbReference type="SUPFAM" id="SSF54160">
    <property type="entry name" value="Chromo domain-like"/>
    <property type="match status" value="1"/>
</dbReference>
<dbReference type="EMBL" id="LXQA010034742">
    <property type="protein sequence ID" value="MCH97356.1"/>
    <property type="molecule type" value="Genomic_DNA"/>
</dbReference>
<keyword evidence="3" id="KW-1185">Reference proteome</keyword>
<name>A0A392NBW8_9FABA</name>
<dbReference type="PANTHER" id="PTHR46148">
    <property type="entry name" value="CHROMO DOMAIN-CONTAINING PROTEIN"/>
    <property type="match status" value="1"/>
</dbReference>
<dbReference type="InterPro" id="IPR056924">
    <property type="entry name" value="SH3_Tf2-1"/>
</dbReference>
<accession>A0A392NBW8</accession>
<dbReference type="Pfam" id="PF24626">
    <property type="entry name" value="SH3_Tf2-1"/>
    <property type="match status" value="1"/>
</dbReference>
<dbReference type="PANTHER" id="PTHR46148:SF52">
    <property type="entry name" value="OS04G0603800 PROTEIN"/>
    <property type="match status" value="1"/>
</dbReference>